<feature type="compositionally biased region" description="Pro residues" evidence="1">
    <location>
        <begin position="90"/>
        <end position="99"/>
    </location>
</feature>
<evidence type="ECO:0000313" key="3">
    <source>
        <dbReference type="EMBL" id="CAG2068077.1"/>
    </source>
</evidence>
<gene>
    <name evidence="3" type="ORF">TPAB3V08_LOCUS15020</name>
</gene>
<feature type="chain" id="PRO_5046336749" evidence="2">
    <location>
        <begin position="21"/>
        <end position="205"/>
    </location>
</feature>
<proteinExistence type="predicted"/>
<reference evidence="3" key="1">
    <citation type="submission" date="2021-03" db="EMBL/GenBank/DDBJ databases">
        <authorList>
            <person name="Tran Van P."/>
        </authorList>
    </citation>
    <scope>NUCLEOTIDE SEQUENCE</scope>
</reference>
<sequence>MSGVLTALLPLLMYVRSVDSSPTSAQWMSGVLTALLPLLGASEQYRRYEGLSSQCKAVLPSTDLAHFVRSVTVPQHHPHRPSLRHNFLAPQPPPPPEVPDGPGGGAPHDNTPNCSRLVSQCSRPRQEHSTCSPWSVIPWRPPVLQTSLQDLNPPPPLKNELVVDRLVNLQPRSRFEALKKEALELDTQIKQLQDSLDTLLRIQQR</sequence>
<comment type="caution">
    <text evidence="3">The sequence shown here is derived from an EMBL/GenBank/DDBJ whole genome shotgun (WGS) entry which is preliminary data.</text>
</comment>
<organism evidence="3 4">
    <name type="scientific">Timema podura</name>
    <name type="common">Walking stick</name>
    <dbReference type="NCBI Taxonomy" id="61482"/>
    <lineage>
        <taxon>Eukaryota</taxon>
        <taxon>Metazoa</taxon>
        <taxon>Ecdysozoa</taxon>
        <taxon>Arthropoda</taxon>
        <taxon>Hexapoda</taxon>
        <taxon>Insecta</taxon>
        <taxon>Pterygota</taxon>
        <taxon>Neoptera</taxon>
        <taxon>Polyneoptera</taxon>
        <taxon>Phasmatodea</taxon>
        <taxon>Timematodea</taxon>
        <taxon>Timematoidea</taxon>
        <taxon>Timematidae</taxon>
        <taxon>Timema</taxon>
    </lineage>
</organism>
<feature type="signal peptide" evidence="2">
    <location>
        <begin position="1"/>
        <end position="20"/>
    </location>
</feature>
<keyword evidence="4" id="KW-1185">Reference proteome</keyword>
<accession>A0ABN7PJX9</accession>
<dbReference type="Proteomes" id="UP001153148">
    <property type="component" value="Unassembled WGS sequence"/>
</dbReference>
<dbReference type="EMBL" id="CAJPIN010081150">
    <property type="protein sequence ID" value="CAG2068077.1"/>
    <property type="molecule type" value="Genomic_DNA"/>
</dbReference>
<keyword evidence="2" id="KW-0732">Signal</keyword>
<feature type="region of interest" description="Disordered" evidence="1">
    <location>
        <begin position="73"/>
        <end position="115"/>
    </location>
</feature>
<evidence type="ECO:0000256" key="1">
    <source>
        <dbReference type="SAM" id="MobiDB-lite"/>
    </source>
</evidence>
<evidence type="ECO:0000256" key="2">
    <source>
        <dbReference type="SAM" id="SignalP"/>
    </source>
</evidence>
<name>A0ABN7PJX9_TIMPD</name>
<evidence type="ECO:0000313" key="4">
    <source>
        <dbReference type="Proteomes" id="UP001153148"/>
    </source>
</evidence>
<protein>
    <submittedName>
        <fullName evidence="3">Uncharacterized protein</fullName>
    </submittedName>
</protein>